<evidence type="ECO:0000256" key="1">
    <source>
        <dbReference type="SAM" id="MobiDB-lite"/>
    </source>
</evidence>
<dbReference type="Proteomes" id="UP001189429">
    <property type="component" value="Unassembled WGS sequence"/>
</dbReference>
<keyword evidence="3" id="KW-1185">Reference proteome</keyword>
<evidence type="ECO:0000313" key="3">
    <source>
        <dbReference type="Proteomes" id="UP001189429"/>
    </source>
</evidence>
<accession>A0ABN9XQN1</accession>
<gene>
    <name evidence="2" type="ORF">PCOR1329_LOCUS78532</name>
</gene>
<dbReference type="InterPro" id="IPR019332">
    <property type="entry name" value="OSCP1"/>
</dbReference>
<proteinExistence type="predicted"/>
<feature type="region of interest" description="Disordered" evidence="1">
    <location>
        <begin position="204"/>
        <end position="226"/>
    </location>
</feature>
<organism evidence="2 3">
    <name type="scientific">Prorocentrum cordatum</name>
    <dbReference type="NCBI Taxonomy" id="2364126"/>
    <lineage>
        <taxon>Eukaryota</taxon>
        <taxon>Sar</taxon>
        <taxon>Alveolata</taxon>
        <taxon>Dinophyceae</taxon>
        <taxon>Prorocentrales</taxon>
        <taxon>Prorocentraceae</taxon>
        <taxon>Prorocentrum</taxon>
    </lineage>
</organism>
<dbReference type="EMBL" id="CAUYUJ010020960">
    <property type="protein sequence ID" value="CAK0901633.1"/>
    <property type="molecule type" value="Genomic_DNA"/>
</dbReference>
<sequence length="226" mass="25692">MASGHLMTMPVLLVNMGGEMVYILAQRLQAQKIPEAKGQKVLSDVVRTMYYPRFIEELFKGQEMYSMQSTRQIFDRLAHSSIMRLNESSMDKLFDLMTMGFKYQILSCAEPQQLVEITQNHLENLHRLVGATPQLPELLNECVRQVQLSYQHMPLADMNAMRQMLCTFFQDRKVKVALFLNDKSQNSDGSLVVRRARASCRAGPRCPAPSGTSPGARRCARTCSRP</sequence>
<dbReference type="Pfam" id="PF10188">
    <property type="entry name" value="Oscp1"/>
    <property type="match status" value="1"/>
</dbReference>
<reference evidence="2" key="1">
    <citation type="submission" date="2023-10" db="EMBL/GenBank/DDBJ databases">
        <authorList>
            <person name="Chen Y."/>
            <person name="Shah S."/>
            <person name="Dougan E. K."/>
            <person name="Thang M."/>
            <person name="Chan C."/>
        </authorList>
    </citation>
    <scope>NUCLEOTIDE SEQUENCE [LARGE SCALE GENOMIC DNA]</scope>
</reference>
<protein>
    <submittedName>
        <fullName evidence="2">Uncharacterized protein</fullName>
    </submittedName>
</protein>
<comment type="caution">
    <text evidence="2">The sequence shown here is derived from an EMBL/GenBank/DDBJ whole genome shotgun (WGS) entry which is preliminary data.</text>
</comment>
<name>A0ABN9XQN1_9DINO</name>
<dbReference type="PANTHER" id="PTHR21439">
    <property type="entry name" value="OXIDORED-NITRO DOMAIN-CONTAINING PROTEIN"/>
    <property type="match status" value="1"/>
</dbReference>
<dbReference type="PANTHER" id="PTHR21439:SF0">
    <property type="entry name" value="PROTEIN OSCP1"/>
    <property type="match status" value="1"/>
</dbReference>
<evidence type="ECO:0000313" key="2">
    <source>
        <dbReference type="EMBL" id="CAK0901633.1"/>
    </source>
</evidence>